<dbReference type="GO" id="GO:0016567">
    <property type="term" value="P:protein ubiquitination"/>
    <property type="evidence" value="ECO:0007669"/>
    <property type="project" value="TreeGrafter"/>
</dbReference>
<dbReference type="GO" id="GO:0031464">
    <property type="term" value="C:Cul4A-RING E3 ubiquitin ligase complex"/>
    <property type="evidence" value="ECO:0007669"/>
    <property type="project" value="TreeGrafter"/>
</dbReference>
<evidence type="ECO:0000313" key="6">
    <source>
        <dbReference type="Proteomes" id="UP000032180"/>
    </source>
</evidence>
<dbReference type="eggNOG" id="KOG1400">
    <property type="taxonomic scope" value="Eukaryota"/>
</dbReference>
<dbReference type="STRING" id="77586.A0A0D9V5I1"/>
<evidence type="ECO:0000256" key="2">
    <source>
        <dbReference type="SAM" id="MobiDB-lite"/>
    </source>
</evidence>
<dbReference type="CDD" id="cd15777">
    <property type="entry name" value="CRBN_C_like"/>
    <property type="match status" value="1"/>
</dbReference>
<feature type="domain" description="Lon N-terminal" evidence="3">
    <location>
        <begin position="95"/>
        <end position="429"/>
    </location>
</feature>
<feature type="compositionally biased region" description="Basic and acidic residues" evidence="2">
    <location>
        <begin position="265"/>
        <end position="282"/>
    </location>
</feature>
<reference evidence="5 6" key="1">
    <citation type="submission" date="2012-08" db="EMBL/GenBank/DDBJ databases">
        <title>Oryza genome evolution.</title>
        <authorList>
            <person name="Wing R.A."/>
        </authorList>
    </citation>
    <scope>NUCLEOTIDE SEQUENCE</scope>
</reference>
<dbReference type="PROSITE" id="PS51787">
    <property type="entry name" value="LON_N"/>
    <property type="match status" value="1"/>
</dbReference>
<evidence type="ECO:0000313" key="5">
    <source>
        <dbReference type="EnsemblPlants" id="LPERR01G26170.1"/>
    </source>
</evidence>
<dbReference type="EnsemblPlants" id="LPERR01G26170.1">
    <property type="protein sequence ID" value="LPERR01G26170.1"/>
    <property type="gene ID" value="LPERR01G26170"/>
</dbReference>
<reference evidence="6" key="2">
    <citation type="submission" date="2013-12" db="EMBL/GenBank/DDBJ databases">
        <authorList>
            <person name="Yu Y."/>
            <person name="Lee S."/>
            <person name="de Baynast K."/>
            <person name="Wissotski M."/>
            <person name="Liu L."/>
            <person name="Talag J."/>
            <person name="Goicoechea J."/>
            <person name="Angelova A."/>
            <person name="Jetty R."/>
            <person name="Kudrna D."/>
            <person name="Golser W."/>
            <person name="Rivera L."/>
            <person name="Zhang J."/>
            <person name="Wing R."/>
        </authorList>
    </citation>
    <scope>NUCLEOTIDE SEQUENCE</scope>
</reference>
<dbReference type="InterPro" id="IPR003111">
    <property type="entry name" value="Lon_prtase_N"/>
</dbReference>
<evidence type="ECO:0000256" key="1">
    <source>
        <dbReference type="ARBA" id="ARBA00009142"/>
    </source>
</evidence>
<reference evidence="5" key="3">
    <citation type="submission" date="2015-04" db="UniProtKB">
        <authorList>
            <consortium name="EnsemblPlants"/>
        </authorList>
    </citation>
    <scope>IDENTIFICATION</scope>
</reference>
<feature type="region of interest" description="Disordered" evidence="2">
    <location>
        <begin position="252"/>
        <end position="282"/>
    </location>
</feature>
<dbReference type="Proteomes" id="UP000032180">
    <property type="component" value="Chromosome 1"/>
</dbReference>
<dbReference type="PANTHER" id="PTHR14255">
    <property type="entry name" value="CEREBLON"/>
    <property type="match status" value="1"/>
</dbReference>
<dbReference type="InterPro" id="IPR046336">
    <property type="entry name" value="Lon_prtase_N_sf"/>
</dbReference>
<dbReference type="SUPFAM" id="SSF88697">
    <property type="entry name" value="PUA domain-like"/>
    <property type="match status" value="1"/>
</dbReference>
<organism evidence="5 6">
    <name type="scientific">Leersia perrieri</name>
    <dbReference type="NCBI Taxonomy" id="77586"/>
    <lineage>
        <taxon>Eukaryota</taxon>
        <taxon>Viridiplantae</taxon>
        <taxon>Streptophyta</taxon>
        <taxon>Embryophyta</taxon>
        <taxon>Tracheophyta</taxon>
        <taxon>Spermatophyta</taxon>
        <taxon>Magnoliopsida</taxon>
        <taxon>Liliopsida</taxon>
        <taxon>Poales</taxon>
        <taxon>Poaceae</taxon>
        <taxon>BOP clade</taxon>
        <taxon>Oryzoideae</taxon>
        <taxon>Oryzeae</taxon>
        <taxon>Oryzinae</taxon>
        <taxon>Leersia</taxon>
    </lineage>
</organism>
<proteinExistence type="inferred from homology"/>
<comment type="similarity">
    <text evidence="1">Belongs to the 4-toluene sulfonate uptake permease (TSUP) (TC 2.A.102) family.</text>
</comment>
<dbReference type="Pfam" id="PF02190">
    <property type="entry name" value="LON_substr_bdg"/>
    <property type="match status" value="1"/>
</dbReference>
<feature type="compositionally biased region" description="Low complexity" evidence="2">
    <location>
        <begin position="254"/>
        <end position="264"/>
    </location>
</feature>
<dbReference type="InterPro" id="IPR034750">
    <property type="entry name" value="CULT"/>
</dbReference>
<keyword evidence="6" id="KW-1185">Reference proteome</keyword>
<dbReference type="SMART" id="SM00464">
    <property type="entry name" value="LON"/>
    <property type="match status" value="1"/>
</dbReference>
<dbReference type="InterPro" id="IPR015947">
    <property type="entry name" value="PUA-like_sf"/>
</dbReference>
<dbReference type="Gene3D" id="1.20.58.1480">
    <property type="match status" value="1"/>
</dbReference>
<dbReference type="FunFam" id="1.20.58.1480:FF:000007">
    <property type="entry name" value="Lon protease homolog"/>
    <property type="match status" value="1"/>
</dbReference>
<dbReference type="FunFam" id="2.30.130.40:FF:000016">
    <property type="entry name" value="ATP-dependent protease La (LON) domain-containing protein-like"/>
    <property type="match status" value="1"/>
</dbReference>
<dbReference type="Gene3D" id="2.30.130.40">
    <property type="entry name" value="LON domain-like"/>
    <property type="match status" value="1"/>
</dbReference>
<accession>A0A0D9V5I1</accession>
<sequence>MAEADWILERERRQMEQILELDMEELQVEEVDDDGSTSSSSVDTFLRNIHGDGGSSTSEALTSNMSLVFLPNCDGEVHGAPGRFAFLDGGEVLSLPIFYLEGVVLFPEAILPLRVVQPRSLAAVDKAVNHVDTPCMIGVVHVYRHNDDAHHAISSVGTTAEIQQIKQLDDGSSNVVTRGQHRFRLRRCWIDADDVQWGEIQIIEEDTPQRTPRDAFGQLAANFNFNQCGSSLASSGMSYFRQNDHVDSDQVWDSLSSTSTSSEHSVTDARRYSSNEDEDRMHEQSWQKHDSVGQIAALGNPVKHSHIRDNDEPCFRLQKTLATRNICAEKRVHCVAYSSKLALQAPLSFWPRWAYEMYDSYSLARRAADLWRQIIVNPSVDDYVRKPDILSYHIGSKLPLPGSVRQELLEIDGISYRLQKEIQLLKAYNIIRCRNCLTFLTKRSDGPVGAYIKQFGRGQEMMTVHNATGLAVRGNPSKAHSLFSGYTWTIALCAACESNIGWLFQADKKNLLPKSFWGLRCPQISDDIESGHKRAERRFIVS</sequence>
<evidence type="ECO:0000259" key="3">
    <source>
        <dbReference type="PROSITE" id="PS51787"/>
    </source>
</evidence>
<name>A0A0D9V5I1_9ORYZ</name>
<dbReference type="Gene3D" id="2.170.150.20">
    <property type="entry name" value="Peptide methionine sulfoxide reductase"/>
    <property type="match status" value="1"/>
</dbReference>
<dbReference type="PANTHER" id="PTHR14255:SF23">
    <property type="entry name" value="OS01G0743600 PROTEIN"/>
    <property type="match status" value="1"/>
</dbReference>
<dbReference type="Gramene" id="LPERR01G26170.1">
    <property type="protein sequence ID" value="LPERR01G26170.1"/>
    <property type="gene ID" value="LPERR01G26170"/>
</dbReference>
<dbReference type="AlphaFoldDB" id="A0A0D9V5I1"/>
<feature type="domain" description="CULT" evidence="4">
    <location>
        <begin position="421"/>
        <end position="528"/>
    </location>
</feature>
<dbReference type="FunFam" id="2.170.150.20:FF:000007">
    <property type="entry name" value="Protein cereblon"/>
    <property type="match status" value="1"/>
</dbReference>
<protein>
    <recommendedName>
        <fullName evidence="7">Protein cereblon</fullName>
    </recommendedName>
</protein>
<evidence type="ECO:0008006" key="7">
    <source>
        <dbReference type="Google" id="ProtNLM"/>
    </source>
</evidence>
<dbReference type="PROSITE" id="PS51788">
    <property type="entry name" value="CULT"/>
    <property type="match status" value="1"/>
</dbReference>
<evidence type="ECO:0000259" key="4">
    <source>
        <dbReference type="PROSITE" id="PS51788"/>
    </source>
</evidence>